<dbReference type="Pfam" id="PF07495">
    <property type="entry name" value="Y_Y_Y"/>
    <property type="match status" value="1"/>
</dbReference>
<evidence type="ECO:0000313" key="4">
    <source>
        <dbReference type="EMBL" id="TRO67584.1"/>
    </source>
</evidence>
<dbReference type="InterPro" id="IPR015943">
    <property type="entry name" value="WD40/YVTN_repeat-like_dom_sf"/>
</dbReference>
<dbReference type="OrthoDB" id="1090267at2"/>
<dbReference type="GO" id="GO:0006355">
    <property type="term" value="P:regulation of DNA-templated transcription"/>
    <property type="evidence" value="ECO:0007669"/>
    <property type="project" value="InterPro"/>
</dbReference>
<feature type="domain" description="HTH luxR-type" evidence="3">
    <location>
        <begin position="827"/>
        <end position="884"/>
    </location>
</feature>
<gene>
    <name evidence="4" type="ORF">FGM01_06450</name>
</gene>
<evidence type="ECO:0000313" key="5">
    <source>
        <dbReference type="Proteomes" id="UP000315131"/>
    </source>
</evidence>
<keyword evidence="4" id="KW-0808">Transferase</keyword>
<dbReference type="GO" id="GO:0016301">
    <property type="term" value="F:kinase activity"/>
    <property type="evidence" value="ECO:0007669"/>
    <property type="project" value="UniProtKB-KW"/>
</dbReference>
<dbReference type="Gene3D" id="2.60.40.10">
    <property type="entry name" value="Immunoglobulins"/>
    <property type="match status" value="1"/>
</dbReference>
<reference evidence="4 5" key="1">
    <citation type="submission" date="2019-06" db="EMBL/GenBank/DDBJ databases">
        <title>Gramella sabulilitoris sp. nov., isolated from a marine sand.</title>
        <authorList>
            <person name="Yoon J.-H."/>
        </authorList>
    </citation>
    <scope>NUCLEOTIDE SEQUENCE [LARGE SCALE GENOMIC DNA]</scope>
    <source>
        <strain evidence="4 5">HSMS-1</strain>
    </source>
</reference>
<dbReference type="Proteomes" id="UP000315131">
    <property type="component" value="Unassembled WGS sequence"/>
</dbReference>
<proteinExistence type="predicted"/>
<dbReference type="SMART" id="SM00421">
    <property type="entry name" value="HTH_LUXR"/>
    <property type="match status" value="1"/>
</dbReference>
<dbReference type="InterPro" id="IPR036388">
    <property type="entry name" value="WH-like_DNA-bd_sf"/>
</dbReference>
<dbReference type="SUPFAM" id="SSF63829">
    <property type="entry name" value="Calcium-dependent phosphotriesterase"/>
    <property type="match status" value="1"/>
</dbReference>
<evidence type="ECO:0000256" key="1">
    <source>
        <dbReference type="SAM" id="Coils"/>
    </source>
</evidence>
<dbReference type="InterPro" id="IPR016032">
    <property type="entry name" value="Sig_transdc_resp-reg_C-effctor"/>
</dbReference>
<dbReference type="EMBL" id="VHSF01000001">
    <property type="protein sequence ID" value="TRO67584.1"/>
    <property type="molecule type" value="Genomic_DNA"/>
</dbReference>
<keyword evidence="5" id="KW-1185">Reference proteome</keyword>
<feature type="coiled-coil region" evidence="1">
    <location>
        <begin position="718"/>
        <end position="757"/>
    </location>
</feature>
<sequence>MIAQADNNNLYFANSTGLLEYNGENWNLYPVPNNSIVRSVKVIDERIYTGAYMEAGFWEKNEFGTLEYTSLMSLFDGKIGDGEQFWEIDFLDGLVIFRSFGGIYFYNQETSSVVKMKNPEGKPVSGIFKVENELYFQIVAGGLYKVNNGSSTLVIPYEALGDRTIMQFYIKENAFYLVTGKTEFLVWEKGSMLENKKPVNAELGNPTILDAIYLPNGKMVLGTVGEGVLELSAEGAIINKFNQENVLLNNTVLDLFIDKEDNLWAGLDYGISIIQLKSSFRSFQDNRGEIGSVYASFKKDGDLYLGTNQGLYYRKSGDTKFELIPGTNGQVWFINEVGGVILCGQDSGTFLIKENKAEKVCDRLGTWVIKEYKEGVLIQGHYNGISFLRLTNGELEALPMLPDFPHSSKFIEIDEEENIWISNEHKGVFKLSLQESLGISDSENYKFTGESGITSSLFQFNDTIYYSSKQSIYQFREDLDQFSSENQLNNLIASYERVSGKMVGENNRDKLWGFAEDGIFSIQKAKLNNAYDLNFIFVNQEFRNIAIGYENISHLKDDKYLLGTANGYLKLNDQEKATREVAIRLNRIEVSALDAPFEPVKLDEFKEFDFDHNNINFHYSVPVHNKYLEALYSYRLVGLSNNWSTWSSLPEANFKNLGYGDYAFEVKAKVGPAETNVAVYEFSIDRPFYLSIWAIAAYVILFVLILYAVHILNRRHHRKTVQENERELKMKHLQAEQEIIKLRNDKLEQEMASKNRELAVSTMSLIRKNEFLTNIKDKLKDAEGSSKVNSVIKTIDKDISEEDNWKFFKKAFSNADKDFFQNIKQKHPELTSNDLKLCAYLRLNLSSKEIAPLLNISVKSVEIKRYRLRKKMNLDREINLTDYILAL</sequence>
<dbReference type="Gene3D" id="1.10.10.10">
    <property type="entry name" value="Winged helix-like DNA-binding domain superfamily/Winged helix DNA-binding domain"/>
    <property type="match status" value="1"/>
</dbReference>
<dbReference type="InterPro" id="IPR000792">
    <property type="entry name" value="Tscrpt_reg_LuxR_C"/>
</dbReference>
<keyword evidence="2" id="KW-0472">Membrane</keyword>
<accession>A0A550I9D9</accession>
<dbReference type="InterPro" id="IPR011123">
    <property type="entry name" value="Y_Y_Y"/>
</dbReference>
<comment type="caution">
    <text evidence="4">The sequence shown here is derived from an EMBL/GenBank/DDBJ whole genome shotgun (WGS) entry which is preliminary data.</text>
</comment>
<evidence type="ECO:0000256" key="2">
    <source>
        <dbReference type="SAM" id="Phobius"/>
    </source>
</evidence>
<keyword evidence="2" id="KW-0812">Transmembrane</keyword>
<keyword evidence="4" id="KW-0418">Kinase</keyword>
<dbReference type="AlphaFoldDB" id="A0A550I9D9"/>
<keyword evidence="2" id="KW-1133">Transmembrane helix</keyword>
<keyword evidence="1" id="KW-0175">Coiled coil</keyword>
<organism evidence="4 5">
    <name type="scientific">Christiangramia sabulilitoris</name>
    <dbReference type="NCBI Taxonomy" id="2583991"/>
    <lineage>
        <taxon>Bacteria</taxon>
        <taxon>Pseudomonadati</taxon>
        <taxon>Bacteroidota</taxon>
        <taxon>Flavobacteriia</taxon>
        <taxon>Flavobacteriales</taxon>
        <taxon>Flavobacteriaceae</taxon>
        <taxon>Christiangramia</taxon>
    </lineage>
</organism>
<dbReference type="SUPFAM" id="SSF46894">
    <property type="entry name" value="C-terminal effector domain of the bipartite response regulators"/>
    <property type="match status" value="1"/>
</dbReference>
<name>A0A550I9D9_9FLAO</name>
<dbReference type="GO" id="GO:0003677">
    <property type="term" value="F:DNA binding"/>
    <property type="evidence" value="ECO:0007669"/>
    <property type="project" value="InterPro"/>
</dbReference>
<protein>
    <submittedName>
        <fullName evidence="4">Histidine kinase</fullName>
    </submittedName>
</protein>
<evidence type="ECO:0000259" key="3">
    <source>
        <dbReference type="SMART" id="SM00421"/>
    </source>
</evidence>
<dbReference type="InterPro" id="IPR013783">
    <property type="entry name" value="Ig-like_fold"/>
</dbReference>
<feature type="transmembrane region" description="Helical" evidence="2">
    <location>
        <begin position="688"/>
        <end position="709"/>
    </location>
</feature>
<dbReference type="Gene3D" id="2.130.10.10">
    <property type="entry name" value="YVTN repeat-like/Quinoprotein amine dehydrogenase"/>
    <property type="match status" value="2"/>
</dbReference>